<comment type="similarity">
    <text evidence="1">Belongs to the serine-aspartate repeat-containing protein (SDr) family.</text>
</comment>
<feature type="chain" id="PRO_5038690159" description="SpaA-like prealbumin fold domain-containing protein" evidence="4">
    <location>
        <begin position="24"/>
        <end position="491"/>
    </location>
</feature>
<reference evidence="6 7" key="1">
    <citation type="submission" date="2020-03" db="EMBL/GenBank/DDBJ databases">
        <title>Vagococcus sp. nov., isolated from beetles.</title>
        <authorList>
            <person name="Hyun D.-W."/>
            <person name="Bae J.-W."/>
        </authorList>
    </citation>
    <scope>NUCLEOTIDE SEQUENCE [LARGE SCALE GENOMIC DNA]</scope>
    <source>
        <strain evidence="6 7">HDW17A</strain>
    </source>
</reference>
<feature type="domain" description="SpaA-like prealbumin fold" evidence="5">
    <location>
        <begin position="341"/>
        <end position="418"/>
    </location>
</feature>
<gene>
    <name evidence="6" type="ORF">G7081_06750</name>
</gene>
<evidence type="ECO:0000256" key="3">
    <source>
        <dbReference type="ARBA" id="ARBA00022729"/>
    </source>
</evidence>
<dbReference type="Gene3D" id="2.60.40.10">
    <property type="entry name" value="Immunoglobulins"/>
    <property type="match status" value="2"/>
</dbReference>
<evidence type="ECO:0000256" key="4">
    <source>
        <dbReference type="SAM" id="SignalP"/>
    </source>
</evidence>
<dbReference type="RefSeq" id="WP_166008173.1">
    <property type="nucleotide sequence ID" value="NZ_CP049886.1"/>
</dbReference>
<organism evidence="6 7">
    <name type="scientific">Vagococcus coleopterorum</name>
    <dbReference type="NCBI Taxonomy" id="2714946"/>
    <lineage>
        <taxon>Bacteria</taxon>
        <taxon>Bacillati</taxon>
        <taxon>Bacillota</taxon>
        <taxon>Bacilli</taxon>
        <taxon>Lactobacillales</taxon>
        <taxon>Enterococcaceae</taxon>
        <taxon>Vagococcus</taxon>
    </lineage>
</organism>
<evidence type="ECO:0000256" key="2">
    <source>
        <dbReference type="ARBA" id="ARBA00022525"/>
    </source>
</evidence>
<feature type="signal peptide" evidence="4">
    <location>
        <begin position="1"/>
        <end position="23"/>
    </location>
</feature>
<name>A0A6G8APC8_9ENTE</name>
<evidence type="ECO:0000259" key="5">
    <source>
        <dbReference type="Pfam" id="PF17802"/>
    </source>
</evidence>
<dbReference type="PANTHER" id="PTHR36108">
    <property type="entry name" value="COLOSSIN-B-RELATED"/>
    <property type="match status" value="1"/>
</dbReference>
<dbReference type="KEGG" id="vah:G7081_06750"/>
<protein>
    <recommendedName>
        <fullName evidence="5">SpaA-like prealbumin fold domain-containing protein</fullName>
    </recommendedName>
</protein>
<evidence type="ECO:0000313" key="6">
    <source>
        <dbReference type="EMBL" id="QIL46785.1"/>
    </source>
</evidence>
<dbReference type="EMBL" id="CP049886">
    <property type="protein sequence ID" value="QIL46785.1"/>
    <property type="molecule type" value="Genomic_DNA"/>
</dbReference>
<keyword evidence="2" id="KW-0964">Secreted</keyword>
<proteinExistence type="inferred from homology"/>
<dbReference type="InterPro" id="IPR013783">
    <property type="entry name" value="Ig-like_fold"/>
</dbReference>
<dbReference type="SUPFAM" id="SSF49401">
    <property type="entry name" value="Bacterial adhesins"/>
    <property type="match status" value="1"/>
</dbReference>
<dbReference type="Proteomes" id="UP000500890">
    <property type="component" value="Chromosome"/>
</dbReference>
<dbReference type="AlphaFoldDB" id="A0A6G8APC8"/>
<feature type="domain" description="SpaA-like prealbumin fold" evidence="5">
    <location>
        <begin position="426"/>
        <end position="489"/>
    </location>
</feature>
<sequence length="491" mass="55811">MKNSKFLKILTGTMLLSMTITLAYTTVFANDDQVNGIEFIRDAKLRVIDSGEFLKDGDSIEKDTPLELLLKWEISSDNSKENLRHFFWDIPDNLKVNSAPSELLDENGDKIASLELNEEFGRLELTLDDNKRDLSESYHGEIVLPIEITKPSNINQMKTKLDISLFGKSSLVVFIVESLKTTDHDTEDDKESSDEGLAISKTGEIKGSKAFWTIKVSPQDGCSEASFIKDFLGRYQQFVEGSLVAKFVKYHDDGSYDVIEDLDTTGILNKHHKVFFFWIGRIEADLLLTYETNLSGMGKVPTYHNDVLLGWGHNQKKFIQSQIYNPLNQTKLTVEVVDAAKPNKRLGVSEFELVNMSTGERELLKTNQDGKLVCKDLEYSDYQLIQKNTKNGYEISKNPYSFTLSQNNNNVNLIIKNKAKKNKGIVHVVKFDNETGKRLEGAEFILKNMNGDVLSKFKTDENGEYWSDELAYGKYEIIETKAPKGYKLFDK</sequence>
<evidence type="ECO:0000313" key="7">
    <source>
        <dbReference type="Proteomes" id="UP000500890"/>
    </source>
</evidence>
<accession>A0A6G8APC8</accession>
<keyword evidence="7" id="KW-1185">Reference proteome</keyword>
<dbReference type="Pfam" id="PF17802">
    <property type="entry name" value="SpaA"/>
    <property type="match status" value="2"/>
</dbReference>
<dbReference type="InterPro" id="IPR041033">
    <property type="entry name" value="SpaA_PFL_dom_1"/>
</dbReference>
<dbReference type="InterPro" id="IPR008966">
    <property type="entry name" value="Adhesion_dom_sf"/>
</dbReference>
<evidence type="ECO:0000256" key="1">
    <source>
        <dbReference type="ARBA" id="ARBA00007257"/>
    </source>
</evidence>
<dbReference type="PANTHER" id="PTHR36108:SF13">
    <property type="entry name" value="COLOSSIN-B-RELATED"/>
    <property type="match status" value="1"/>
</dbReference>
<keyword evidence="3 4" id="KW-0732">Signal</keyword>
<dbReference type="SUPFAM" id="SSF49478">
    <property type="entry name" value="Cna protein B-type domain"/>
    <property type="match status" value="1"/>
</dbReference>